<keyword evidence="5" id="KW-0653">Protein transport</keyword>
<evidence type="ECO:0000256" key="4">
    <source>
        <dbReference type="ARBA" id="ARBA00022692"/>
    </source>
</evidence>
<dbReference type="PANTHER" id="PTHR30081:SF8">
    <property type="entry name" value="PROTEIN TRANSLOCASE SUBUNIT SECF"/>
    <property type="match status" value="1"/>
</dbReference>
<evidence type="ECO:0000256" key="9">
    <source>
        <dbReference type="SAM" id="Phobius"/>
    </source>
</evidence>
<dbReference type="GO" id="GO:0015031">
    <property type="term" value="P:protein transport"/>
    <property type="evidence" value="ECO:0007669"/>
    <property type="project" value="UniProtKB-KW"/>
</dbReference>
<feature type="transmembrane region" description="Helical" evidence="9">
    <location>
        <begin position="15"/>
        <end position="41"/>
    </location>
</feature>
<dbReference type="Pfam" id="PF02355">
    <property type="entry name" value="SecD_SecF_C"/>
    <property type="match status" value="1"/>
</dbReference>
<evidence type="ECO:0000256" key="5">
    <source>
        <dbReference type="ARBA" id="ARBA00022927"/>
    </source>
</evidence>
<evidence type="ECO:0000256" key="3">
    <source>
        <dbReference type="ARBA" id="ARBA00022475"/>
    </source>
</evidence>
<dbReference type="Gene3D" id="1.20.1640.10">
    <property type="entry name" value="Multidrug efflux transporter AcrB transmembrane domain"/>
    <property type="match status" value="1"/>
</dbReference>
<gene>
    <name evidence="11" type="ORF">S06H3_52261</name>
</gene>
<dbReference type="SUPFAM" id="SSF82866">
    <property type="entry name" value="Multidrug efflux transporter AcrB transmembrane domain"/>
    <property type="match status" value="1"/>
</dbReference>
<keyword evidence="7" id="KW-0811">Translocation</keyword>
<accession>X1PK88</accession>
<dbReference type="PANTHER" id="PTHR30081">
    <property type="entry name" value="PROTEIN-EXPORT MEMBRANE PROTEIN SEC"/>
    <property type="match status" value="1"/>
</dbReference>
<dbReference type="EMBL" id="BARV01033225">
    <property type="protein sequence ID" value="GAI42931.1"/>
    <property type="molecule type" value="Genomic_DNA"/>
</dbReference>
<feature type="non-terminal residue" evidence="11">
    <location>
        <position position="1"/>
    </location>
</feature>
<evidence type="ECO:0000256" key="7">
    <source>
        <dbReference type="ARBA" id="ARBA00023010"/>
    </source>
</evidence>
<feature type="domain" description="Protein export membrane protein SecD/SecF C-terminal" evidence="10">
    <location>
        <begin position="1"/>
        <end position="43"/>
    </location>
</feature>
<comment type="caution">
    <text evidence="11">The sequence shown here is derived from an EMBL/GenBank/DDBJ whole genome shotgun (WGS) entry which is preliminary data.</text>
</comment>
<sequence>VILLLILGTAALKDFALALTIGIITGTYSSIFFASPVLVAWNNKFPRYKK</sequence>
<dbReference type="AlphaFoldDB" id="X1PK88"/>
<dbReference type="GO" id="GO:0005886">
    <property type="term" value="C:plasma membrane"/>
    <property type="evidence" value="ECO:0007669"/>
    <property type="project" value="UniProtKB-SubCell"/>
</dbReference>
<proteinExistence type="predicted"/>
<evidence type="ECO:0000259" key="10">
    <source>
        <dbReference type="Pfam" id="PF02355"/>
    </source>
</evidence>
<protein>
    <recommendedName>
        <fullName evidence="10">Protein export membrane protein SecD/SecF C-terminal domain-containing protein</fullName>
    </recommendedName>
</protein>
<keyword evidence="2" id="KW-0813">Transport</keyword>
<keyword evidence="8 9" id="KW-0472">Membrane</keyword>
<comment type="subcellular location">
    <subcellularLocation>
        <location evidence="1">Cell membrane</location>
        <topology evidence="1">Multi-pass membrane protein</topology>
    </subcellularLocation>
</comment>
<name>X1PK88_9ZZZZ</name>
<dbReference type="InterPro" id="IPR022813">
    <property type="entry name" value="SecD/SecF_arch_bac"/>
</dbReference>
<keyword evidence="3" id="KW-1003">Cell membrane</keyword>
<dbReference type="InterPro" id="IPR048634">
    <property type="entry name" value="SecD_SecF_C"/>
</dbReference>
<keyword evidence="4 9" id="KW-0812">Transmembrane</keyword>
<organism evidence="11">
    <name type="scientific">marine sediment metagenome</name>
    <dbReference type="NCBI Taxonomy" id="412755"/>
    <lineage>
        <taxon>unclassified sequences</taxon>
        <taxon>metagenomes</taxon>
        <taxon>ecological metagenomes</taxon>
    </lineage>
</organism>
<evidence type="ECO:0000313" key="11">
    <source>
        <dbReference type="EMBL" id="GAI42931.1"/>
    </source>
</evidence>
<evidence type="ECO:0000256" key="8">
    <source>
        <dbReference type="ARBA" id="ARBA00023136"/>
    </source>
</evidence>
<evidence type="ECO:0000256" key="6">
    <source>
        <dbReference type="ARBA" id="ARBA00022989"/>
    </source>
</evidence>
<evidence type="ECO:0000256" key="2">
    <source>
        <dbReference type="ARBA" id="ARBA00022448"/>
    </source>
</evidence>
<reference evidence="11" key="1">
    <citation type="journal article" date="2014" name="Front. Microbiol.">
        <title>High frequency of phylogenetically diverse reductive dehalogenase-homologous genes in deep subseafloor sedimentary metagenomes.</title>
        <authorList>
            <person name="Kawai M."/>
            <person name="Futagami T."/>
            <person name="Toyoda A."/>
            <person name="Takaki Y."/>
            <person name="Nishi S."/>
            <person name="Hori S."/>
            <person name="Arai W."/>
            <person name="Tsubouchi T."/>
            <person name="Morono Y."/>
            <person name="Uchiyama I."/>
            <person name="Ito T."/>
            <person name="Fujiyama A."/>
            <person name="Inagaki F."/>
            <person name="Takami H."/>
        </authorList>
    </citation>
    <scope>NUCLEOTIDE SEQUENCE</scope>
    <source>
        <strain evidence="11">Expedition CK06-06</strain>
    </source>
</reference>
<evidence type="ECO:0000256" key="1">
    <source>
        <dbReference type="ARBA" id="ARBA00004651"/>
    </source>
</evidence>
<keyword evidence="6 9" id="KW-1133">Transmembrane helix</keyword>